<feature type="transmembrane region" description="Helical" evidence="14">
    <location>
        <begin position="379"/>
        <end position="399"/>
    </location>
</feature>
<keyword evidence="7 14" id="KW-1133">Transmembrane helix</keyword>
<evidence type="ECO:0000256" key="7">
    <source>
        <dbReference type="ARBA" id="ARBA00022989"/>
    </source>
</evidence>
<dbReference type="InterPro" id="IPR038377">
    <property type="entry name" value="Na/Glc_symporter_sf"/>
</dbReference>
<evidence type="ECO:0000256" key="3">
    <source>
        <dbReference type="ARBA" id="ARBA00022448"/>
    </source>
</evidence>
<dbReference type="NCBIfam" id="TIGR02121">
    <property type="entry name" value="Na_Pro_sym"/>
    <property type="match status" value="1"/>
</dbReference>
<feature type="transmembrane region" description="Helical" evidence="14">
    <location>
        <begin position="120"/>
        <end position="137"/>
    </location>
</feature>
<evidence type="ECO:0000313" key="16">
    <source>
        <dbReference type="Proteomes" id="UP000199659"/>
    </source>
</evidence>
<dbReference type="PANTHER" id="PTHR48086">
    <property type="entry name" value="SODIUM/PROLINE SYMPORTER-RELATED"/>
    <property type="match status" value="1"/>
</dbReference>
<evidence type="ECO:0000256" key="1">
    <source>
        <dbReference type="ARBA" id="ARBA00004651"/>
    </source>
</evidence>
<dbReference type="AlphaFoldDB" id="A0A1I6IL29"/>
<feature type="transmembrane region" description="Helical" evidence="14">
    <location>
        <begin position="321"/>
        <end position="346"/>
    </location>
</feature>
<feature type="transmembrane region" description="Helical" evidence="14">
    <location>
        <begin position="157"/>
        <end position="178"/>
    </location>
</feature>
<keyword evidence="3 14" id="KW-0813">Transport</keyword>
<feature type="transmembrane region" description="Helical" evidence="14">
    <location>
        <begin position="411"/>
        <end position="430"/>
    </location>
</feature>
<evidence type="ECO:0000256" key="2">
    <source>
        <dbReference type="ARBA" id="ARBA00006434"/>
    </source>
</evidence>
<proteinExistence type="inferred from homology"/>
<evidence type="ECO:0000256" key="8">
    <source>
        <dbReference type="ARBA" id="ARBA00023053"/>
    </source>
</evidence>
<feature type="transmembrane region" description="Helical" evidence="14">
    <location>
        <begin position="278"/>
        <end position="301"/>
    </location>
</feature>
<comment type="catalytic activity">
    <reaction evidence="12">
        <text>L-proline(in) + Na(+)(in) = L-proline(out) + Na(+)(out)</text>
        <dbReference type="Rhea" id="RHEA:28967"/>
        <dbReference type="ChEBI" id="CHEBI:29101"/>
        <dbReference type="ChEBI" id="CHEBI:60039"/>
    </reaction>
</comment>
<accession>A0A1I6IL29</accession>
<sequence length="505" mass="54795">MIILLAIGAYMLVVLGIGIYFGKKNETSDDYFIGGRKLGPWVTAMSAEASDMSSWLLMGLPGLAYLTGFGDAGWTAIGLTIGTYLNWKLVAKRLRQYSEVCNNSITIPDFFSNRFRDKKNILMTISSIMIIVFFTVYTATGFSACGKLFKSVFGYDYIPTMIICGIIIVLYTSMGGFLAASTSDLIQGLLMSFSIVVVLIVGIYHAGGIGPVIDHAKSLEGYLKLFQTHDPVSGTAKPYSIIRMISGLAWGMGYFGIPHILIRFMAISNSREIKKSRSIAMIWVIISLAVSVCIGFVGATLSSQGINGISTLSTSSEAETIFILMTQTFLPAFIAGIVLSGILAATMSTADSQLIMVSSSVANNLFKQLFKKDATDKQILLVSRTTTILVAIFAMIIALDENSSIFELVSYAWSGFGAAFGPLILFSLFWKRTTLKGAISGMVGGGLLSITWSLWISKLGGIFEVYELLPAFIFSSLLIFIVSLIDEKPSDEIVKEFDSVKNSTV</sequence>
<keyword evidence="4 14" id="KW-1003">Cell membrane</keyword>
<feature type="transmembrane region" description="Helical" evidence="14">
    <location>
        <begin position="437"/>
        <end position="456"/>
    </location>
</feature>
<dbReference type="EMBL" id="FOYZ01000003">
    <property type="protein sequence ID" value="SFR67371.1"/>
    <property type="molecule type" value="Genomic_DNA"/>
</dbReference>
<keyword evidence="6 14" id="KW-0769">Symport</keyword>
<dbReference type="InterPro" id="IPR011851">
    <property type="entry name" value="Na/Pro_symporter"/>
</dbReference>
<dbReference type="Pfam" id="PF00474">
    <property type="entry name" value="SSF"/>
    <property type="match status" value="1"/>
</dbReference>
<dbReference type="PANTHER" id="PTHR48086:SF3">
    <property type="entry name" value="SODIUM_PROLINE SYMPORTER"/>
    <property type="match status" value="1"/>
</dbReference>
<protein>
    <recommendedName>
        <fullName evidence="14">Sodium/proline symporter</fullName>
    </recommendedName>
    <alternativeName>
        <fullName evidence="14">Proline permease</fullName>
    </alternativeName>
</protein>
<dbReference type="InterPro" id="IPR018212">
    <property type="entry name" value="Na/solute_symporter_CS"/>
</dbReference>
<dbReference type="GO" id="GO:0031402">
    <property type="term" value="F:sodium ion binding"/>
    <property type="evidence" value="ECO:0007669"/>
    <property type="project" value="UniProtKB-UniRule"/>
</dbReference>
<dbReference type="RefSeq" id="WP_272481940.1">
    <property type="nucleotide sequence ID" value="NZ_FOYZ01000003.1"/>
</dbReference>
<evidence type="ECO:0000256" key="10">
    <source>
        <dbReference type="ARBA" id="ARBA00023136"/>
    </source>
</evidence>
<feature type="transmembrane region" description="Helical" evidence="14">
    <location>
        <begin position="468"/>
        <end position="485"/>
    </location>
</feature>
<dbReference type="CDD" id="cd11475">
    <property type="entry name" value="SLC5sbd_PutP"/>
    <property type="match status" value="1"/>
</dbReference>
<gene>
    <name evidence="15" type="ORF">SAMN05661086_00855</name>
</gene>
<dbReference type="GO" id="GO:0015824">
    <property type="term" value="P:proline transport"/>
    <property type="evidence" value="ECO:0007669"/>
    <property type="project" value="UniProtKB-UniRule"/>
</dbReference>
<dbReference type="NCBIfam" id="TIGR00813">
    <property type="entry name" value="sss"/>
    <property type="match status" value="1"/>
</dbReference>
<evidence type="ECO:0000256" key="12">
    <source>
        <dbReference type="ARBA" id="ARBA00033708"/>
    </source>
</evidence>
<feature type="transmembrane region" description="Helical" evidence="14">
    <location>
        <begin position="190"/>
        <end position="213"/>
    </location>
</feature>
<keyword evidence="16" id="KW-1185">Reference proteome</keyword>
<dbReference type="GO" id="GO:0005886">
    <property type="term" value="C:plasma membrane"/>
    <property type="evidence" value="ECO:0007669"/>
    <property type="project" value="UniProtKB-SubCell"/>
</dbReference>
<comment type="subcellular location">
    <subcellularLocation>
        <location evidence="1 14">Cell membrane</location>
        <topology evidence="1 14">Multi-pass membrane protein</topology>
    </subcellularLocation>
</comment>
<comment type="similarity">
    <text evidence="2 13">Belongs to the sodium:solute symporter (SSF) (TC 2.A.21) family.</text>
</comment>
<evidence type="ECO:0000256" key="9">
    <source>
        <dbReference type="ARBA" id="ARBA00023065"/>
    </source>
</evidence>
<dbReference type="InterPro" id="IPR001734">
    <property type="entry name" value="Na/solute_symporter"/>
</dbReference>
<organism evidence="15 16">
    <name type="scientific">Anaeromicropila populeti</name>
    <dbReference type="NCBI Taxonomy" id="37658"/>
    <lineage>
        <taxon>Bacteria</taxon>
        <taxon>Bacillati</taxon>
        <taxon>Bacillota</taxon>
        <taxon>Clostridia</taxon>
        <taxon>Lachnospirales</taxon>
        <taxon>Lachnospiraceae</taxon>
        <taxon>Anaeromicropila</taxon>
    </lineage>
</organism>
<dbReference type="Gene3D" id="1.20.1730.10">
    <property type="entry name" value="Sodium/glucose cotransporter"/>
    <property type="match status" value="1"/>
</dbReference>
<comment type="function">
    <text evidence="14">Catalyzes the sodium-dependent uptake of extracellular L-proline.</text>
</comment>
<reference evidence="15 16" key="1">
    <citation type="submission" date="2016-10" db="EMBL/GenBank/DDBJ databases">
        <authorList>
            <person name="de Groot N.N."/>
        </authorList>
    </citation>
    <scope>NUCLEOTIDE SEQUENCE [LARGE SCALE GENOMIC DNA]</scope>
    <source>
        <strain evidence="15 16">743A</strain>
    </source>
</reference>
<dbReference type="PROSITE" id="PS00457">
    <property type="entry name" value="NA_SOLUT_SYMP_2"/>
    <property type="match status" value="1"/>
</dbReference>
<dbReference type="STRING" id="37658.SAMN05661086_00855"/>
<dbReference type="InterPro" id="IPR050277">
    <property type="entry name" value="Sodium:Solute_Symporter"/>
</dbReference>
<evidence type="ECO:0000313" key="15">
    <source>
        <dbReference type="EMBL" id="SFR67371.1"/>
    </source>
</evidence>
<dbReference type="Proteomes" id="UP000199659">
    <property type="component" value="Unassembled WGS sequence"/>
</dbReference>
<keyword evidence="9 14" id="KW-0406">Ion transport</keyword>
<keyword evidence="10 14" id="KW-0472">Membrane</keyword>
<evidence type="ECO:0000256" key="11">
    <source>
        <dbReference type="ARBA" id="ARBA00023201"/>
    </source>
</evidence>
<keyword evidence="14" id="KW-0029">Amino-acid transport</keyword>
<evidence type="ECO:0000256" key="5">
    <source>
        <dbReference type="ARBA" id="ARBA00022692"/>
    </source>
</evidence>
<evidence type="ECO:0000256" key="4">
    <source>
        <dbReference type="ARBA" id="ARBA00022475"/>
    </source>
</evidence>
<feature type="transmembrane region" description="Helical" evidence="14">
    <location>
        <begin position="241"/>
        <end position="266"/>
    </location>
</feature>
<feature type="transmembrane region" description="Helical" evidence="14">
    <location>
        <begin position="63"/>
        <end position="87"/>
    </location>
</feature>
<dbReference type="GO" id="GO:0005298">
    <property type="term" value="F:proline:sodium symporter activity"/>
    <property type="evidence" value="ECO:0007669"/>
    <property type="project" value="UniProtKB-UniRule"/>
</dbReference>
<dbReference type="PROSITE" id="PS50283">
    <property type="entry name" value="NA_SOLUT_SYMP_3"/>
    <property type="match status" value="1"/>
</dbReference>
<evidence type="ECO:0000256" key="14">
    <source>
        <dbReference type="RuleBase" id="RU366012"/>
    </source>
</evidence>
<comment type="caution">
    <text evidence="14">Lacks conserved residue(s) required for the propagation of feature annotation.</text>
</comment>
<keyword evidence="11 14" id="KW-0739">Sodium transport</keyword>
<evidence type="ECO:0000256" key="6">
    <source>
        <dbReference type="ARBA" id="ARBA00022847"/>
    </source>
</evidence>
<keyword evidence="5 14" id="KW-0812">Transmembrane</keyword>
<evidence type="ECO:0000256" key="13">
    <source>
        <dbReference type="RuleBase" id="RU362091"/>
    </source>
</evidence>
<name>A0A1I6IL29_9FIRM</name>
<keyword evidence="8 14" id="KW-0915">Sodium</keyword>